<feature type="domain" description="Mce/MlaD" evidence="1">
    <location>
        <begin position="43"/>
        <end position="116"/>
    </location>
</feature>
<evidence type="ECO:0000313" key="3">
    <source>
        <dbReference type="EMBL" id="GGO93926.1"/>
    </source>
</evidence>
<comment type="caution">
    <text evidence="3">The sequence shown here is derived from an EMBL/GenBank/DDBJ whole genome shotgun (WGS) entry which is preliminary data.</text>
</comment>
<dbReference type="InterPro" id="IPR052336">
    <property type="entry name" value="MlaD_Phospholipid_Transporter"/>
</dbReference>
<dbReference type="NCBIfam" id="TIGR00996">
    <property type="entry name" value="Mtu_fam_mce"/>
    <property type="match status" value="1"/>
</dbReference>
<dbReference type="Pfam" id="PF11887">
    <property type="entry name" value="Mce4_CUP1"/>
    <property type="match status" value="1"/>
</dbReference>
<name>A0ABQ2NFB5_9ACTN</name>
<gene>
    <name evidence="3" type="ORF">GCM10011584_33750</name>
</gene>
<proteinExistence type="predicted"/>
<feature type="domain" description="Mammalian cell entry C-terminal" evidence="2">
    <location>
        <begin position="124"/>
        <end position="324"/>
    </location>
</feature>
<organism evidence="3 4">
    <name type="scientific">Nocardioides phosphati</name>
    <dbReference type="NCBI Taxonomy" id="1867775"/>
    <lineage>
        <taxon>Bacteria</taxon>
        <taxon>Bacillati</taxon>
        <taxon>Actinomycetota</taxon>
        <taxon>Actinomycetes</taxon>
        <taxon>Propionibacteriales</taxon>
        <taxon>Nocardioidaceae</taxon>
        <taxon>Nocardioides</taxon>
    </lineage>
</organism>
<dbReference type="PANTHER" id="PTHR33371">
    <property type="entry name" value="INTERMEMBRANE PHOSPHOLIPID TRANSPORT SYSTEM BINDING PROTEIN MLAD-RELATED"/>
    <property type="match status" value="1"/>
</dbReference>
<evidence type="ECO:0000259" key="2">
    <source>
        <dbReference type="Pfam" id="PF11887"/>
    </source>
</evidence>
<dbReference type="RefSeq" id="WP_188785213.1">
    <property type="nucleotide sequence ID" value="NZ_BMNI01000015.1"/>
</dbReference>
<evidence type="ECO:0000313" key="4">
    <source>
        <dbReference type="Proteomes" id="UP000655410"/>
    </source>
</evidence>
<dbReference type="PANTHER" id="PTHR33371:SF17">
    <property type="entry name" value="MCE-FAMILY PROTEIN MCE1B"/>
    <property type="match status" value="1"/>
</dbReference>
<dbReference type="InterPro" id="IPR024516">
    <property type="entry name" value="Mce_C"/>
</dbReference>
<reference evidence="4" key="1">
    <citation type="journal article" date="2019" name="Int. J. Syst. Evol. Microbiol.">
        <title>The Global Catalogue of Microorganisms (GCM) 10K type strain sequencing project: providing services to taxonomists for standard genome sequencing and annotation.</title>
        <authorList>
            <consortium name="The Broad Institute Genomics Platform"/>
            <consortium name="The Broad Institute Genome Sequencing Center for Infectious Disease"/>
            <person name="Wu L."/>
            <person name="Ma J."/>
        </authorList>
    </citation>
    <scope>NUCLEOTIDE SEQUENCE [LARGE SCALE GENOMIC DNA]</scope>
    <source>
        <strain evidence="4">CGMCC 4.7371</strain>
    </source>
</reference>
<evidence type="ECO:0000259" key="1">
    <source>
        <dbReference type="Pfam" id="PF02470"/>
    </source>
</evidence>
<accession>A0ABQ2NFB5</accession>
<dbReference type="Pfam" id="PF02470">
    <property type="entry name" value="MlaD"/>
    <property type="match status" value="1"/>
</dbReference>
<dbReference type="Proteomes" id="UP000655410">
    <property type="component" value="Unassembled WGS sequence"/>
</dbReference>
<dbReference type="InterPro" id="IPR003399">
    <property type="entry name" value="Mce/MlaD"/>
</dbReference>
<keyword evidence="4" id="KW-1185">Reference proteome</keyword>
<dbReference type="InterPro" id="IPR005693">
    <property type="entry name" value="Mce"/>
</dbReference>
<protein>
    <submittedName>
        <fullName evidence="3">ABC transporter substrate-binding protein</fullName>
    </submittedName>
</protein>
<sequence length="343" mass="36614">MGRLFSAMRRHPLDTVGIVIFTALALLLTSLVAGTLAGRSGPSKEYEAVFHNASGLAPGDDVRISGVRVGKVKGVQLDGTDARIRFSLADGQKVYQGTTATVEFLNLLGQRYLHLEATSPRGDVLAPGSTIPVDHTRAGLDLTAVFNAFRPLFEMIKPGDVNQLADEIVQALQGQGGTIRHLVQQTAELTGRLVDRDEVIGSIIDNLTVVMGTMDQHRAEFRSLITELNTLTGVVARNRDTIGRTIDSVQGLVTQFAALLAVGNGDVIDSVEALARWSSSFATVAPRVARGLKDVEVLLKGYVKTLGIGSFLNTYVCKSDVKLAGGPPVDLSAASSQHSWRCP</sequence>
<dbReference type="EMBL" id="BMNI01000015">
    <property type="protein sequence ID" value="GGO93926.1"/>
    <property type="molecule type" value="Genomic_DNA"/>
</dbReference>